<name>A0A2Z6DWX6_HYDTE</name>
<dbReference type="Gene3D" id="1.10.8.10">
    <property type="entry name" value="DNA helicase RuvA subunit, C-terminal domain"/>
    <property type="match status" value="1"/>
</dbReference>
<dbReference type="Pfam" id="PF17827">
    <property type="entry name" value="PrmC_N"/>
    <property type="match status" value="1"/>
</dbReference>
<dbReference type="PROSITE" id="PS00092">
    <property type="entry name" value="N6_MTASE"/>
    <property type="match status" value="1"/>
</dbReference>
<evidence type="ECO:0000256" key="1">
    <source>
        <dbReference type="ARBA" id="ARBA00022603"/>
    </source>
</evidence>
<evidence type="ECO:0000313" key="9">
    <source>
        <dbReference type="Proteomes" id="UP000262004"/>
    </source>
</evidence>
<dbReference type="AlphaFoldDB" id="A0A2Z6DWX6"/>
<organism evidence="8 9">
    <name type="scientific">Hydrogenophilus thermoluteolus</name>
    <name type="common">Pseudomonas hydrogenothermophila</name>
    <dbReference type="NCBI Taxonomy" id="297"/>
    <lineage>
        <taxon>Bacteria</taxon>
        <taxon>Pseudomonadati</taxon>
        <taxon>Pseudomonadota</taxon>
        <taxon>Hydrogenophilia</taxon>
        <taxon>Hydrogenophilales</taxon>
        <taxon>Hydrogenophilaceae</taxon>
        <taxon>Hydrogenophilus</taxon>
    </lineage>
</organism>
<dbReference type="CDD" id="cd02440">
    <property type="entry name" value="AdoMet_MTases"/>
    <property type="match status" value="1"/>
</dbReference>
<evidence type="ECO:0000256" key="5">
    <source>
        <dbReference type="HAMAP-Rule" id="MF_02126"/>
    </source>
</evidence>
<dbReference type="Pfam" id="PF05175">
    <property type="entry name" value="MTS"/>
    <property type="match status" value="1"/>
</dbReference>
<dbReference type="GO" id="GO:0032259">
    <property type="term" value="P:methylation"/>
    <property type="evidence" value="ECO:0007669"/>
    <property type="project" value="UniProtKB-KW"/>
</dbReference>
<feature type="binding site" evidence="5">
    <location>
        <begin position="190"/>
        <end position="193"/>
    </location>
    <ligand>
        <name>substrate</name>
    </ligand>
</feature>
<evidence type="ECO:0000259" key="7">
    <source>
        <dbReference type="Pfam" id="PF17827"/>
    </source>
</evidence>
<dbReference type="EMBL" id="AP018558">
    <property type="protein sequence ID" value="BBD76829.1"/>
    <property type="molecule type" value="Genomic_DNA"/>
</dbReference>
<reference evidence="8 9" key="1">
    <citation type="submission" date="2018-04" db="EMBL/GenBank/DDBJ databases">
        <title>Complete genome sequence of Hydrogenophilus thermoluteolus TH-1.</title>
        <authorList>
            <person name="Arai H."/>
        </authorList>
    </citation>
    <scope>NUCLEOTIDE SEQUENCE [LARGE SCALE GENOMIC DNA]</scope>
    <source>
        <strain evidence="8 9">TH-1</strain>
    </source>
</reference>
<proteinExistence type="inferred from homology"/>
<dbReference type="OrthoDB" id="5297556at2"/>
<evidence type="ECO:0000256" key="4">
    <source>
        <dbReference type="ARBA" id="ARBA00048391"/>
    </source>
</evidence>
<keyword evidence="1 5" id="KW-0489">Methyltransferase</keyword>
<dbReference type="NCBIfam" id="TIGR00536">
    <property type="entry name" value="hemK_fam"/>
    <property type="match status" value="1"/>
</dbReference>
<dbReference type="KEGG" id="htl:HPTL_0561"/>
<dbReference type="InterPro" id="IPR004556">
    <property type="entry name" value="HemK-like"/>
</dbReference>
<gene>
    <name evidence="5 8" type="primary">prmC</name>
    <name evidence="8" type="ORF">HPTL_0561</name>
</gene>
<dbReference type="GO" id="GO:0003676">
    <property type="term" value="F:nucleic acid binding"/>
    <property type="evidence" value="ECO:0007669"/>
    <property type="project" value="InterPro"/>
</dbReference>
<dbReference type="InterPro" id="IPR007848">
    <property type="entry name" value="Small_mtfrase_dom"/>
</dbReference>
<comment type="similarity">
    <text evidence="5">Belongs to the protein N5-glutamine methyltransferase family. PrmC subfamily.</text>
</comment>
<protein>
    <recommendedName>
        <fullName evidence="5">Release factor glutamine methyltransferase</fullName>
        <shortName evidence="5">RF MTase</shortName>
        <ecNumber evidence="5">2.1.1.297</ecNumber>
    </recommendedName>
    <alternativeName>
        <fullName evidence="5">N5-glutamine methyltransferase PrmC</fullName>
    </alternativeName>
    <alternativeName>
        <fullName evidence="5">Protein-(glutamine-N5) MTase PrmC</fullName>
    </alternativeName>
    <alternativeName>
        <fullName evidence="5">Protein-glutamine N-methyltransferase PrmC</fullName>
    </alternativeName>
</protein>
<dbReference type="RefSeq" id="WP_119334635.1">
    <property type="nucleotide sequence ID" value="NZ_AP018558.1"/>
</dbReference>
<keyword evidence="2 5" id="KW-0808">Transferase</keyword>
<dbReference type="EC" id="2.1.1.297" evidence="5"/>
<feature type="binding site" evidence="5">
    <location>
        <position position="190"/>
    </location>
    <ligand>
        <name>S-adenosyl-L-methionine</name>
        <dbReference type="ChEBI" id="CHEBI:59789"/>
    </ligand>
</feature>
<dbReference type="Gene3D" id="3.40.50.150">
    <property type="entry name" value="Vaccinia Virus protein VP39"/>
    <property type="match status" value="1"/>
</dbReference>
<feature type="binding site" evidence="5">
    <location>
        <position position="175"/>
    </location>
    <ligand>
        <name>S-adenosyl-L-methionine</name>
        <dbReference type="ChEBI" id="CHEBI:59789"/>
    </ligand>
</feature>
<dbReference type="InterPro" id="IPR029063">
    <property type="entry name" value="SAM-dependent_MTases_sf"/>
</dbReference>
<dbReference type="InterPro" id="IPR040758">
    <property type="entry name" value="PrmC_N"/>
</dbReference>
<feature type="binding site" evidence="5">
    <location>
        <begin position="125"/>
        <end position="129"/>
    </location>
    <ligand>
        <name>S-adenosyl-L-methionine</name>
        <dbReference type="ChEBI" id="CHEBI:59789"/>
    </ligand>
</feature>
<dbReference type="NCBIfam" id="TIGR03534">
    <property type="entry name" value="RF_mod_PrmC"/>
    <property type="match status" value="1"/>
</dbReference>
<evidence type="ECO:0000259" key="6">
    <source>
        <dbReference type="Pfam" id="PF05175"/>
    </source>
</evidence>
<dbReference type="InterPro" id="IPR019874">
    <property type="entry name" value="RF_methyltr_PrmC"/>
</dbReference>
<evidence type="ECO:0000256" key="3">
    <source>
        <dbReference type="ARBA" id="ARBA00022691"/>
    </source>
</evidence>
<keyword evidence="3 5" id="KW-0949">S-adenosyl-L-methionine</keyword>
<dbReference type="SUPFAM" id="SSF53335">
    <property type="entry name" value="S-adenosyl-L-methionine-dependent methyltransferases"/>
    <property type="match status" value="1"/>
</dbReference>
<dbReference type="InterPro" id="IPR050320">
    <property type="entry name" value="N5-glutamine_MTase"/>
</dbReference>
<keyword evidence="9" id="KW-1185">Reference proteome</keyword>
<comment type="function">
    <text evidence="5">Methylates the class 1 translation termination release factors RF1/PrfA and RF2/PrfB on the glutamine residue of the universally conserved GGQ motif.</text>
</comment>
<dbReference type="GO" id="GO:0102559">
    <property type="term" value="F:peptide chain release factor N(5)-glutamine methyltransferase activity"/>
    <property type="evidence" value="ECO:0007669"/>
    <property type="project" value="UniProtKB-EC"/>
</dbReference>
<comment type="catalytic activity">
    <reaction evidence="4 5">
        <text>L-glutaminyl-[peptide chain release factor] + S-adenosyl-L-methionine = N(5)-methyl-L-glutaminyl-[peptide chain release factor] + S-adenosyl-L-homocysteine + H(+)</text>
        <dbReference type="Rhea" id="RHEA:42896"/>
        <dbReference type="Rhea" id="RHEA-COMP:10271"/>
        <dbReference type="Rhea" id="RHEA-COMP:10272"/>
        <dbReference type="ChEBI" id="CHEBI:15378"/>
        <dbReference type="ChEBI" id="CHEBI:30011"/>
        <dbReference type="ChEBI" id="CHEBI:57856"/>
        <dbReference type="ChEBI" id="CHEBI:59789"/>
        <dbReference type="ChEBI" id="CHEBI:61891"/>
        <dbReference type="EC" id="2.1.1.297"/>
    </reaction>
</comment>
<sequence>MADAAHDIALPTLGEALAWARQRIDPLDARILLAHAARVRTATLLAYPERTLPEEAWRRFRDLVTRRAAGEPVAYLTGEREFYGRTFHVSPAVLIPRPDTETLVDVALAVADQRAGAALRILDLGTGSGCIAITLALELPHVEVVAVDRSRAALLIALHNAQRLGASVSFVESDWFSRLGDEHFDLIVANPPYLAEDDPHLNEGDLRFEPRQALVEQHEGLAAIARIVAEAPRYLAPGGWLLCEHGYTQGYAVRGRLLDAGLLHVQTWRDLAGHERVSGGRKRCPNE</sequence>
<feature type="binding site" evidence="5">
    <location>
        <position position="148"/>
    </location>
    <ligand>
        <name>S-adenosyl-L-methionine</name>
        <dbReference type="ChEBI" id="CHEBI:59789"/>
    </ligand>
</feature>
<dbReference type="FunFam" id="3.40.50.150:FF:000053">
    <property type="entry name" value="Release factor glutamine methyltransferase"/>
    <property type="match status" value="1"/>
</dbReference>
<dbReference type="PANTHER" id="PTHR18895:SF74">
    <property type="entry name" value="MTRF1L RELEASE FACTOR GLUTAMINE METHYLTRANSFERASE"/>
    <property type="match status" value="1"/>
</dbReference>
<dbReference type="Proteomes" id="UP000262004">
    <property type="component" value="Chromosome"/>
</dbReference>
<dbReference type="InterPro" id="IPR002052">
    <property type="entry name" value="DNA_methylase_N6_adenine_CS"/>
</dbReference>
<evidence type="ECO:0000256" key="2">
    <source>
        <dbReference type="ARBA" id="ARBA00022679"/>
    </source>
</evidence>
<evidence type="ECO:0000313" key="8">
    <source>
        <dbReference type="EMBL" id="BBD76829.1"/>
    </source>
</evidence>
<dbReference type="HAMAP" id="MF_02126">
    <property type="entry name" value="RF_methyltr_PrmC"/>
    <property type="match status" value="1"/>
</dbReference>
<dbReference type="PANTHER" id="PTHR18895">
    <property type="entry name" value="HEMK METHYLTRANSFERASE"/>
    <property type="match status" value="1"/>
</dbReference>
<feature type="domain" description="Methyltransferase small" evidence="6">
    <location>
        <begin position="118"/>
        <end position="197"/>
    </location>
</feature>
<accession>A0A2Z6DWX6</accession>
<feature type="domain" description="Release factor glutamine methyltransferase N-terminal" evidence="7">
    <location>
        <begin position="23"/>
        <end position="78"/>
    </location>
</feature>